<reference evidence="1" key="2">
    <citation type="submission" date="2012-06" db="EMBL/GenBank/DDBJ databases">
        <authorList>
            <person name="Yu Y."/>
            <person name="Currie J."/>
            <person name="Lomeli R."/>
            <person name="Angelova A."/>
            <person name="Collura K."/>
            <person name="Wissotski M."/>
            <person name="Campos D."/>
            <person name="Kudrna D."/>
            <person name="Golser W."/>
            <person name="Ashely E."/>
            <person name="Descour A."/>
            <person name="Fernandes J."/>
            <person name="Soderlund C."/>
            <person name="Walbot V."/>
        </authorList>
    </citation>
    <scope>NUCLEOTIDE SEQUENCE</scope>
    <source>
        <strain evidence="1">B73</strain>
    </source>
</reference>
<reference evidence="1" key="1">
    <citation type="journal article" date="2009" name="PLoS Genet.">
        <title>Sequencing, mapping, and analysis of 27,455 maize full-length cDNAs.</title>
        <authorList>
            <person name="Soderlund C."/>
            <person name="Descour A."/>
            <person name="Kudrna D."/>
            <person name="Bomhoff M."/>
            <person name="Boyd L."/>
            <person name="Currie J."/>
            <person name="Angelova A."/>
            <person name="Collura K."/>
            <person name="Wissotski M."/>
            <person name="Ashley E."/>
            <person name="Morrow D."/>
            <person name="Fernandes J."/>
            <person name="Walbot V."/>
            <person name="Yu Y."/>
        </authorList>
    </citation>
    <scope>NUCLEOTIDE SEQUENCE</scope>
    <source>
        <strain evidence="1">B73</strain>
    </source>
</reference>
<accession>C0HIY0</accession>
<dbReference type="AlphaFoldDB" id="C0HIY0"/>
<organism evidence="1">
    <name type="scientific">Zea mays</name>
    <name type="common">Maize</name>
    <dbReference type="NCBI Taxonomy" id="4577"/>
    <lineage>
        <taxon>Eukaryota</taxon>
        <taxon>Viridiplantae</taxon>
        <taxon>Streptophyta</taxon>
        <taxon>Embryophyta</taxon>
        <taxon>Tracheophyta</taxon>
        <taxon>Spermatophyta</taxon>
        <taxon>Magnoliopsida</taxon>
        <taxon>Liliopsida</taxon>
        <taxon>Poales</taxon>
        <taxon>Poaceae</taxon>
        <taxon>PACMAD clade</taxon>
        <taxon>Panicoideae</taxon>
        <taxon>Andropogonodae</taxon>
        <taxon>Andropogoneae</taxon>
        <taxon>Tripsacinae</taxon>
        <taxon>Zea</taxon>
    </lineage>
</organism>
<sequence>MSMQIKQGTRTTKTRYSCLLPKHHFGTILCTNGTSRCFKIYNYAGRNTCNHSLHLYTSNVQCRMMHNMGMGEEERMGTNLDGLPHGVSVGWMRMTMIPRTNL</sequence>
<proteinExistence type="evidence at transcript level"/>
<name>C0HIY0_MAIZE</name>
<dbReference type="EMBL" id="BT062286">
    <property type="protein sequence ID" value="ACN26983.1"/>
    <property type="molecule type" value="mRNA"/>
</dbReference>
<protein>
    <submittedName>
        <fullName evidence="1">Uncharacterized protein</fullName>
    </submittedName>
</protein>
<evidence type="ECO:0000313" key="1">
    <source>
        <dbReference type="EMBL" id="ACN26983.1"/>
    </source>
</evidence>